<reference evidence="9 12" key="1">
    <citation type="submission" date="2023-07" db="EMBL/GenBank/DDBJ databases">
        <authorList>
            <person name="Peeters C."/>
        </authorList>
    </citation>
    <scope>NUCLEOTIDE SEQUENCE</scope>
    <source>
        <strain evidence="10 12">R-77569</strain>
        <strain evidence="9">R-77591</strain>
    </source>
</reference>
<dbReference type="RefSeq" id="WP_261313660.1">
    <property type="nucleotide sequence ID" value="NZ_CATVWW010000001.1"/>
</dbReference>
<evidence type="ECO:0000256" key="1">
    <source>
        <dbReference type="ARBA" id="ARBA00022448"/>
    </source>
</evidence>
<dbReference type="PROSITE" id="PS51318">
    <property type="entry name" value="TAT"/>
    <property type="match status" value="1"/>
</dbReference>
<evidence type="ECO:0000256" key="5">
    <source>
        <dbReference type="ARBA" id="ARBA00023004"/>
    </source>
</evidence>
<organism evidence="9 11">
    <name type="scientific">Ralstonia mannitolilytica</name>
    <dbReference type="NCBI Taxonomy" id="105219"/>
    <lineage>
        <taxon>Bacteria</taxon>
        <taxon>Pseudomonadati</taxon>
        <taxon>Pseudomonadota</taxon>
        <taxon>Betaproteobacteria</taxon>
        <taxon>Burkholderiales</taxon>
        <taxon>Burkholderiaceae</taxon>
        <taxon>Ralstonia</taxon>
    </lineage>
</organism>
<dbReference type="InterPro" id="IPR036909">
    <property type="entry name" value="Cyt_c-like_dom_sf"/>
</dbReference>
<gene>
    <name evidence="9" type="primary">nirM</name>
    <name evidence="10" type="ORF">R77569_01137</name>
    <name evidence="9" type="ORF">R77591_00478</name>
</gene>
<feature type="signal peptide" evidence="7">
    <location>
        <begin position="1"/>
        <end position="30"/>
    </location>
</feature>
<evidence type="ECO:0000256" key="6">
    <source>
        <dbReference type="PIRSR" id="PIRSR602324-1"/>
    </source>
</evidence>
<feature type="binding site" description="covalent" evidence="6">
    <location>
        <position position="92"/>
    </location>
    <ligand>
        <name>heme c</name>
        <dbReference type="ChEBI" id="CHEBI:61717"/>
    </ligand>
</feature>
<dbReference type="Proteomes" id="UP001190002">
    <property type="component" value="Unassembled WGS sequence"/>
</dbReference>
<dbReference type="PRINTS" id="PR00606">
    <property type="entry name" value="CYTCHROMECID"/>
</dbReference>
<dbReference type="Gene3D" id="1.10.760.10">
    <property type="entry name" value="Cytochrome c-like domain"/>
    <property type="match status" value="1"/>
</dbReference>
<name>A0AAD2AHX6_9RALS</name>
<dbReference type="PROSITE" id="PS51007">
    <property type="entry name" value="CYTC"/>
    <property type="match status" value="1"/>
</dbReference>
<dbReference type="GO" id="GO:0005506">
    <property type="term" value="F:iron ion binding"/>
    <property type="evidence" value="ECO:0007669"/>
    <property type="project" value="InterPro"/>
</dbReference>
<proteinExistence type="predicted"/>
<protein>
    <submittedName>
        <fullName evidence="9">Cytochrome c-551</fullName>
    </submittedName>
</protein>
<keyword evidence="7" id="KW-0732">Signal</keyword>
<dbReference type="InterPro" id="IPR009056">
    <property type="entry name" value="Cyt_c-like_dom"/>
</dbReference>
<accession>A0AAD2AHX6</accession>
<evidence type="ECO:0000313" key="9">
    <source>
        <dbReference type="EMBL" id="CAJ0679730.1"/>
    </source>
</evidence>
<dbReference type="GO" id="GO:0009055">
    <property type="term" value="F:electron transfer activity"/>
    <property type="evidence" value="ECO:0007669"/>
    <property type="project" value="InterPro"/>
</dbReference>
<dbReference type="InterPro" id="IPR002324">
    <property type="entry name" value="Cyt_c_ID"/>
</dbReference>
<sequence>MESSNVITRNGVFSLLALAAAALGAAPAHAAPDMQALAEKSGCFSCHSMKTKVVGPAFADVAAKYKGDADAPAKLAQKVREGGKGVWGRIPMPPHPNLKDDEARQLVAWILSTGS</sequence>
<dbReference type="SUPFAM" id="SSF46626">
    <property type="entry name" value="Cytochrome c"/>
    <property type="match status" value="1"/>
</dbReference>
<keyword evidence="3 6" id="KW-0479">Metal-binding</keyword>
<keyword evidence="2 6" id="KW-0349">Heme</keyword>
<comment type="caution">
    <text evidence="9">The sequence shown here is derived from an EMBL/GenBank/DDBJ whole genome shotgun (WGS) entry which is preliminary data.</text>
</comment>
<feature type="chain" id="PRO_5042165083" evidence="7">
    <location>
        <begin position="31"/>
        <end position="115"/>
    </location>
</feature>
<dbReference type="AlphaFoldDB" id="A0AAD2AHX6"/>
<comment type="PTM">
    <text evidence="6">Binds 1 heme c group covalently per subunit.</text>
</comment>
<keyword evidence="12" id="KW-1185">Reference proteome</keyword>
<evidence type="ECO:0000313" key="10">
    <source>
        <dbReference type="EMBL" id="CAJ0858170.1"/>
    </source>
</evidence>
<feature type="domain" description="Cytochrome c" evidence="8">
    <location>
        <begin position="28"/>
        <end position="114"/>
    </location>
</feature>
<feature type="binding site" description="covalent" evidence="6">
    <location>
        <position position="47"/>
    </location>
    <ligand>
        <name>heme c</name>
        <dbReference type="ChEBI" id="CHEBI:61717"/>
    </ligand>
</feature>
<dbReference type="Pfam" id="PF00034">
    <property type="entry name" value="Cytochrom_C"/>
    <property type="match status" value="1"/>
</dbReference>
<evidence type="ECO:0000313" key="12">
    <source>
        <dbReference type="Proteomes" id="UP001190452"/>
    </source>
</evidence>
<evidence type="ECO:0000256" key="4">
    <source>
        <dbReference type="ARBA" id="ARBA00022982"/>
    </source>
</evidence>
<evidence type="ECO:0000256" key="7">
    <source>
        <dbReference type="SAM" id="SignalP"/>
    </source>
</evidence>
<evidence type="ECO:0000313" key="11">
    <source>
        <dbReference type="Proteomes" id="UP001190002"/>
    </source>
</evidence>
<dbReference type="EMBL" id="CAUDKV010000003">
    <property type="protein sequence ID" value="CAJ0858170.1"/>
    <property type="molecule type" value="Genomic_DNA"/>
</dbReference>
<dbReference type="Proteomes" id="UP001190452">
    <property type="component" value="Unassembled WGS sequence"/>
</dbReference>
<feature type="binding site" description="covalent" evidence="6">
    <location>
        <position position="43"/>
    </location>
    <ligand>
        <name>heme c</name>
        <dbReference type="ChEBI" id="CHEBI:61717"/>
    </ligand>
</feature>
<dbReference type="GO" id="GO:0020037">
    <property type="term" value="F:heme binding"/>
    <property type="evidence" value="ECO:0007669"/>
    <property type="project" value="InterPro"/>
</dbReference>
<dbReference type="EMBL" id="CATVXE010000002">
    <property type="protein sequence ID" value="CAJ0679730.1"/>
    <property type="molecule type" value="Genomic_DNA"/>
</dbReference>
<evidence type="ECO:0000256" key="2">
    <source>
        <dbReference type="ARBA" id="ARBA00022617"/>
    </source>
</evidence>
<keyword evidence="5 6" id="KW-0408">Iron</keyword>
<evidence type="ECO:0000259" key="8">
    <source>
        <dbReference type="PROSITE" id="PS51007"/>
    </source>
</evidence>
<dbReference type="InterPro" id="IPR006311">
    <property type="entry name" value="TAT_signal"/>
</dbReference>
<keyword evidence="1" id="KW-0813">Transport</keyword>
<evidence type="ECO:0000256" key="3">
    <source>
        <dbReference type="ARBA" id="ARBA00022723"/>
    </source>
</evidence>
<keyword evidence="4" id="KW-0249">Electron transport</keyword>